<feature type="signal peptide" evidence="1">
    <location>
        <begin position="1"/>
        <end position="25"/>
    </location>
</feature>
<evidence type="ECO:0000313" key="3">
    <source>
        <dbReference type="Proteomes" id="UP000198725"/>
    </source>
</evidence>
<dbReference type="EMBL" id="FOSR01000004">
    <property type="protein sequence ID" value="SFK63230.1"/>
    <property type="molecule type" value="Genomic_DNA"/>
</dbReference>
<organism evidence="2 3">
    <name type="scientific">Rhodanobacter glycinis</name>
    <dbReference type="NCBI Taxonomy" id="582702"/>
    <lineage>
        <taxon>Bacteria</taxon>
        <taxon>Pseudomonadati</taxon>
        <taxon>Pseudomonadota</taxon>
        <taxon>Gammaproteobacteria</taxon>
        <taxon>Lysobacterales</taxon>
        <taxon>Rhodanobacteraceae</taxon>
        <taxon>Rhodanobacter</taxon>
    </lineage>
</organism>
<sequence length="165" mass="16430">MSKILFRVAAVVGLSMIGATGVAMAANPPSSGLGQAWPNAADVSASPLWHAYVFTLGGVKYIQVNDLNGNVLGAIGTANGQFITLPIGAFSQLVSTPQQPAANTQAVAAAAPAAAPTTVYKDDTTQITATPMSNGTVMLQAVDTGGGGLSCDPIVCSTHGITSGN</sequence>
<proteinExistence type="predicted"/>
<keyword evidence="1" id="KW-0732">Signal</keyword>
<dbReference type="RefSeq" id="WP_245734959.1">
    <property type="nucleotide sequence ID" value="NZ_FOSR01000004.1"/>
</dbReference>
<reference evidence="3" key="1">
    <citation type="submission" date="2016-10" db="EMBL/GenBank/DDBJ databases">
        <authorList>
            <person name="Varghese N."/>
            <person name="Submissions S."/>
        </authorList>
    </citation>
    <scope>NUCLEOTIDE SEQUENCE [LARGE SCALE GENOMIC DNA]</scope>
    <source>
        <strain evidence="3">MO64</strain>
    </source>
</reference>
<keyword evidence="3" id="KW-1185">Reference proteome</keyword>
<evidence type="ECO:0000256" key="1">
    <source>
        <dbReference type="SAM" id="SignalP"/>
    </source>
</evidence>
<accession>A0A1I4B4E4</accession>
<name>A0A1I4B4E4_9GAMM</name>
<dbReference type="AlphaFoldDB" id="A0A1I4B4E4"/>
<dbReference type="Proteomes" id="UP000198725">
    <property type="component" value="Unassembled WGS sequence"/>
</dbReference>
<evidence type="ECO:0000313" key="2">
    <source>
        <dbReference type="EMBL" id="SFK63230.1"/>
    </source>
</evidence>
<feature type="chain" id="PRO_5011670473" evidence="1">
    <location>
        <begin position="26"/>
        <end position="165"/>
    </location>
</feature>
<protein>
    <submittedName>
        <fullName evidence="2">Uncharacterized protein</fullName>
    </submittedName>
</protein>
<gene>
    <name evidence="2" type="ORF">SAMN05192579_104262</name>
</gene>